<dbReference type="GO" id="GO:0000287">
    <property type="term" value="F:magnesium ion binding"/>
    <property type="evidence" value="ECO:0007669"/>
    <property type="project" value="TreeGrafter"/>
</dbReference>
<protein>
    <recommendedName>
        <fullName evidence="1">CYTH domain-containing protein</fullName>
    </recommendedName>
</protein>
<dbReference type="SMART" id="SM01118">
    <property type="entry name" value="CYTH"/>
    <property type="match status" value="1"/>
</dbReference>
<evidence type="ECO:0000313" key="2">
    <source>
        <dbReference type="EMBL" id="GCB83470.1"/>
    </source>
</evidence>
<name>A0A401QDK7_SCYTO</name>
<reference evidence="2 3" key="1">
    <citation type="journal article" date="2018" name="Nat. Ecol. Evol.">
        <title>Shark genomes provide insights into elasmobranch evolution and the origin of vertebrates.</title>
        <authorList>
            <person name="Hara Y"/>
            <person name="Yamaguchi K"/>
            <person name="Onimaru K"/>
            <person name="Kadota M"/>
            <person name="Koyanagi M"/>
            <person name="Keeley SD"/>
            <person name="Tatsumi K"/>
            <person name="Tanaka K"/>
            <person name="Motone F"/>
            <person name="Kageyama Y"/>
            <person name="Nozu R"/>
            <person name="Adachi N"/>
            <person name="Nishimura O"/>
            <person name="Nakagawa R"/>
            <person name="Tanegashima C"/>
            <person name="Kiyatake I"/>
            <person name="Matsumoto R"/>
            <person name="Murakumo K"/>
            <person name="Nishida K"/>
            <person name="Terakita A"/>
            <person name="Kuratani S"/>
            <person name="Sato K"/>
            <person name="Hyodo S Kuraku.S."/>
        </authorList>
    </citation>
    <scope>NUCLEOTIDE SEQUENCE [LARGE SCALE GENOMIC DNA]</scope>
</reference>
<keyword evidence="3" id="KW-1185">Reference proteome</keyword>
<dbReference type="AlphaFoldDB" id="A0A401QDK7"/>
<dbReference type="OMA" id="REDENQG"/>
<feature type="domain" description="CYTH" evidence="1">
    <location>
        <begin position="2"/>
        <end position="171"/>
    </location>
</feature>
<dbReference type="PROSITE" id="PS51707">
    <property type="entry name" value="CYTH"/>
    <property type="match status" value="1"/>
</dbReference>
<dbReference type="InterPro" id="IPR023577">
    <property type="entry name" value="CYTH_domain"/>
</dbReference>
<dbReference type="InterPro" id="IPR039582">
    <property type="entry name" value="THTPA"/>
</dbReference>
<organism evidence="2 3">
    <name type="scientific">Scyliorhinus torazame</name>
    <name type="common">Cloudy catshark</name>
    <name type="synonym">Catulus torazame</name>
    <dbReference type="NCBI Taxonomy" id="75743"/>
    <lineage>
        <taxon>Eukaryota</taxon>
        <taxon>Metazoa</taxon>
        <taxon>Chordata</taxon>
        <taxon>Craniata</taxon>
        <taxon>Vertebrata</taxon>
        <taxon>Chondrichthyes</taxon>
        <taxon>Elasmobranchii</taxon>
        <taxon>Galeomorphii</taxon>
        <taxon>Galeoidea</taxon>
        <taxon>Carcharhiniformes</taxon>
        <taxon>Scyliorhinidae</taxon>
        <taxon>Scyliorhinus</taxon>
    </lineage>
</organism>
<gene>
    <name evidence="2" type="ORF">scyTo_0024208</name>
</gene>
<evidence type="ECO:0000259" key="1">
    <source>
        <dbReference type="PROSITE" id="PS51707"/>
    </source>
</evidence>
<dbReference type="SUPFAM" id="SSF55154">
    <property type="entry name" value="CYTH-like phosphatases"/>
    <property type="match status" value="1"/>
</dbReference>
<evidence type="ECO:0000313" key="3">
    <source>
        <dbReference type="Proteomes" id="UP000288216"/>
    </source>
</evidence>
<dbReference type="Gene3D" id="2.40.320.10">
    <property type="entry name" value="Hypothetical Protein Pfu-838710-001"/>
    <property type="match status" value="1"/>
</dbReference>
<dbReference type="GO" id="GO:0042357">
    <property type="term" value="P:thiamine diphosphate metabolic process"/>
    <property type="evidence" value="ECO:0007669"/>
    <property type="project" value="TreeGrafter"/>
</dbReference>
<comment type="caution">
    <text evidence="2">The sequence shown here is derived from an EMBL/GenBank/DDBJ whole genome shotgun (WGS) entry which is preliminary data.</text>
</comment>
<dbReference type="GO" id="GO:0050333">
    <property type="term" value="F:thiamine triphosphate phosphatase activity"/>
    <property type="evidence" value="ECO:0007669"/>
    <property type="project" value="InterPro"/>
</dbReference>
<dbReference type="Pfam" id="PF01928">
    <property type="entry name" value="CYTH"/>
    <property type="match status" value="1"/>
</dbReference>
<dbReference type="PANTHER" id="PTHR14586">
    <property type="entry name" value="THIAMINE-TRIPHOSPHATASE"/>
    <property type="match status" value="1"/>
</dbReference>
<dbReference type="OrthoDB" id="442176at2759"/>
<dbReference type="InterPro" id="IPR033469">
    <property type="entry name" value="CYTH-like_dom_sf"/>
</dbReference>
<dbReference type="EMBL" id="BFAA01041111">
    <property type="protein sequence ID" value="GCB83470.1"/>
    <property type="molecule type" value="Genomic_DNA"/>
</dbReference>
<dbReference type="PANTHER" id="PTHR14586:SF1">
    <property type="entry name" value="THIAMINE-TRIPHOSPHATASE"/>
    <property type="match status" value="1"/>
</dbReference>
<proteinExistence type="predicted"/>
<feature type="non-terminal residue" evidence="2">
    <location>
        <position position="171"/>
    </location>
</feature>
<dbReference type="STRING" id="75743.A0A401QDK7"/>
<accession>A0A401QDK7</accession>
<sequence length="171" mass="19173">MSIEVERKFGLREDTEGRLGALGARLLAQCRLEDRYFDTEDYRLTLADFWLRRRDGLWQLKSPAGAQPGLTTQYRETEGEPAILSLLAPLLAPGAGGLPERVEQLLDAPHQLREFAAIVTERTSYWLESGLRVDLDRAGFGHQLGEIEALVGSEDEIPDALSRIQDLARKL</sequence>
<dbReference type="Proteomes" id="UP000288216">
    <property type="component" value="Unassembled WGS sequence"/>
</dbReference>